<keyword evidence="2" id="KW-1185">Reference proteome</keyword>
<dbReference type="AlphaFoldDB" id="A0A1I2GD02"/>
<evidence type="ECO:0000313" key="1">
    <source>
        <dbReference type="EMBL" id="SFF15372.1"/>
    </source>
</evidence>
<dbReference type="STRING" id="662367.SAMN05216167_13137"/>
<evidence type="ECO:0000313" key="2">
    <source>
        <dbReference type="Proteomes" id="UP000198598"/>
    </source>
</evidence>
<dbReference type="EMBL" id="FOLQ01000031">
    <property type="protein sequence ID" value="SFF15372.1"/>
    <property type="molecule type" value="Genomic_DNA"/>
</dbReference>
<dbReference type="Proteomes" id="UP000198598">
    <property type="component" value="Unassembled WGS sequence"/>
</dbReference>
<name>A0A1I2GD02_9BACT</name>
<gene>
    <name evidence="1" type="ORF">SAMN05216167_13137</name>
</gene>
<proteinExistence type="predicted"/>
<organism evidence="1 2">
    <name type="scientific">Spirosoma endophyticum</name>
    <dbReference type="NCBI Taxonomy" id="662367"/>
    <lineage>
        <taxon>Bacteria</taxon>
        <taxon>Pseudomonadati</taxon>
        <taxon>Bacteroidota</taxon>
        <taxon>Cytophagia</taxon>
        <taxon>Cytophagales</taxon>
        <taxon>Cytophagaceae</taxon>
        <taxon>Spirosoma</taxon>
    </lineage>
</organism>
<accession>A0A1I2GD02</accession>
<protein>
    <submittedName>
        <fullName evidence="1">Uncharacterized protein</fullName>
    </submittedName>
</protein>
<sequence length="149" mass="17353">MHGGASLQEVVVPLLKIVKKKVDTLRLVDIDLIKTFDRITTNIVAVSFWQQEAIGDRVQPRQIRAAFFAEDSTLLSDQFLYLFDSTETAERLRETKHRFQLTQKAGIFYNNQSIILRLEEPIDGTSQWKTYRTFNFLLTIAFTNDFDNF</sequence>
<reference evidence="1 2" key="1">
    <citation type="submission" date="2016-10" db="EMBL/GenBank/DDBJ databases">
        <authorList>
            <person name="de Groot N.N."/>
        </authorList>
    </citation>
    <scope>NUCLEOTIDE SEQUENCE [LARGE SCALE GENOMIC DNA]</scope>
    <source>
        <strain evidence="1 2">DSM 26130</strain>
    </source>
</reference>